<evidence type="ECO:0000313" key="1">
    <source>
        <dbReference type="EMBL" id="PKD32808.1"/>
    </source>
</evidence>
<dbReference type="Proteomes" id="UP000233425">
    <property type="component" value="Unassembled WGS sequence"/>
</dbReference>
<protein>
    <recommendedName>
        <fullName evidence="3">SynChlorMet cassette protein ScmC</fullName>
    </recommendedName>
</protein>
<name>A0A2N0V0T2_9FIRM</name>
<sequence>MPIYRIADLNVEINPKYKLAGQRLEPYIIQSDKSDKVDITVSVTDGEITQRCMLGNNIDRQEAEDVLILTKFCNAVLDGFDGFFFHSSCLELDGEGYAFSAVSGTGKSTHTALWQKHFGDRVTMINDDKPIIRRCGGRFYVYGTPWMGKADIGTNTKAPLKAVYILERAKENRAARVLPSQVLRQLFEAAVIDVERSRMERLLELFDGCFSVTPLFLLGCNMEDGAVITAYNAANGKDK</sequence>
<proteinExistence type="predicted"/>
<dbReference type="RefSeq" id="WP_101028211.1">
    <property type="nucleotide sequence ID" value="NZ_CABMMZ010000012.1"/>
</dbReference>
<gene>
    <name evidence="1" type="ORF">RBATCC27255_00021</name>
</gene>
<dbReference type="InterPro" id="IPR027417">
    <property type="entry name" value="P-loop_NTPase"/>
</dbReference>
<evidence type="ECO:0000313" key="2">
    <source>
        <dbReference type="Proteomes" id="UP000233425"/>
    </source>
</evidence>
<dbReference type="AlphaFoldDB" id="A0A2N0V0T2"/>
<comment type="caution">
    <text evidence="1">The sequence shown here is derived from an EMBL/GenBank/DDBJ whole genome shotgun (WGS) entry which is preliminary data.</text>
</comment>
<dbReference type="EMBL" id="NNSR01000012">
    <property type="protein sequence ID" value="PKD32808.1"/>
    <property type="molecule type" value="Genomic_DNA"/>
</dbReference>
<dbReference type="Gene3D" id="3.40.50.300">
    <property type="entry name" value="P-loop containing nucleotide triphosphate hydrolases"/>
    <property type="match status" value="1"/>
</dbReference>
<reference evidence="1" key="1">
    <citation type="journal article" date="2018" name="Environ. Microbiol.">
        <title>Sporulation capability and amylosome conservation among diverse human colonic and rumen isolates of the keystone starch-degrader Ruminococcus bromii.</title>
        <authorList>
            <person name="Mukhopadhya I."/>
            <person name="Morais S."/>
            <person name="Laverde-Gomez J."/>
            <person name="Sheridan P.O."/>
            <person name="Walker A.W."/>
            <person name="Kelly W."/>
            <person name="Klieve A.V."/>
            <person name="Ouwerkerk D."/>
            <person name="Duncan S.H."/>
            <person name="Louis P."/>
            <person name="Koropatkin N."/>
            <person name="Cockburn D."/>
            <person name="Kibler R."/>
            <person name="Cooper P.J."/>
            <person name="Sandoval C."/>
            <person name="Crost E."/>
            <person name="Juge N."/>
            <person name="Bayer E.A."/>
            <person name="Flint H.J."/>
        </authorList>
    </citation>
    <scope>NUCLEOTIDE SEQUENCE [LARGE SCALE GENOMIC DNA]</scope>
    <source>
        <strain evidence="1">ATCC 27255</strain>
    </source>
</reference>
<keyword evidence="2" id="KW-1185">Reference proteome</keyword>
<dbReference type="SUPFAM" id="SSF53795">
    <property type="entry name" value="PEP carboxykinase-like"/>
    <property type="match status" value="1"/>
</dbReference>
<evidence type="ECO:0008006" key="3">
    <source>
        <dbReference type="Google" id="ProtNLM"/>
    </source>
</evidence>
<accession>A0A2N0V0T2</accession>
<organism evidence="1 2">
    <name type="scientific">Ruminococcus bromii</name>
    <dbReference type="NCBI Taxonomy" id="40518"/>
    <lineage>
        <taxon>Bacteria</taxon>
        <taxon>Bacillati</taxon>
        <taxon>Bacillota</taxon>
        <taxon>Clostridia</taxon>
        <taxon>Eubacteriales</taxon>
        <taxon>Oscillospiraceae</taxon>
        <taxon>Ruminococcus</taxon>
    </lineage>
</organism>